<dbReference type="SUPFAM" id="SSF49764">
    <property type="entry name" value="HSP20-like chaperones"/>
    <property type="match status" value="1"/>
</dbReference>
<dbReference type="CDD" id="cd06526">
    <property type="entry name" value="metazoan_ACD"/>
    <property type="match status" value="1"/>
</dbReference>
<dbReference type="PRINTS" id="PR00299">
    <property type="entry name" value="ACRYSTALLIN"/>
</dbReference>
<evidence type="ECO:0000313" key="7">
    <source>
        <dbReference type="Proteomes" id="UP000594454"/>
    </source>
</evidence>
<gene>
    <name evidence="6" type="ORF">HERILL_LOCUS5751</name>
</gene>
<dbReference type="PANTHER" id="PTHR45640:SF13">
    <property type="entry name" value="HEAT SHOCK PROTEIN 22-RELATED"/>
    <property type="match status" value="1"/>
</dbReference>
<feature type="region of interest" description="Disordered" evidence="4">
    <location>
        <begin position="156"/>
        <end position="187"/>
    </location>
</feature>
<sequence length="187" mass="21646">MSLLPLFFDYNPWSSIRPRYNDWDIFGLEIAPREFQRIFRAPRWGNALRKTDTELPTPTIGKDGFQACIDVQQFQPNEITVKTVDNNIIIEGKHEEREDEHGFISRHFVRKYALPEGYDPKEVVSTLSSDGVLTIKAPPPPSKELKSNERIVQIQQTGPAHLNVKENVAEDEQEKDKEKTKEKEKDK</sequence>
<proteinExistence type="inferred from homology"/>
<dbReference type="GO" id="GO:0005634">
    <property type="term" value="C:nucleus"/>
    <property type="evidence" value="ECO:0007669"/>
    <property type="project" value="TreeGrafter"/>
</dbReference>
<comment type="similarity">
    <text evidence="2 3">Belongs to the small heat shock protein (HSP20) family.</text>
</comment>
<evidence type="ECO:0000256" key="2">
    <source>
        <dbReference type="PROSITE-ProRule" id="PRU00285"/>
    </source>
</evidence>
<keyword evidence="7" id="KW-1185">Reference proteome</keyword>
<dbReference type="GO" id="GO:0051082">
    <property type="term" value="F:unfolded protein binding"/>
    <property type="evidence" value="ECO:0007669"/>
    <property type="project" value="TreeGrafter"/>
</dbReference>
<keyword evidence="1" id="KW-0346">Stress response</keyword>
<dbReference type="InterPro" id="IPR001436">
    <property type="entry name" value="Alpha-crystallin/sHSP_animal"/>
</dbReference>
<dbReference type="InParanoid" id="A0A7R8YSM7"/>
<dbReference type="OMA" id="IAPREFQ"/>
<dbReference type="InterPro" id="IPR008978">
    <property type="entry name" value="HSP20-like_chaperone"/>
</dbReference>
<dbReference type="Pfam" id="PF00011">
    <property type="entry name" value="HSP20"/>
    <property type="match status" value="1"/>
</dbReference>
<feature type="domain" description="SHSP" evidence="5">
    <location>
        <begin position="46"/>
        <end position="157"/>
    </location>
</feature>
<dbReference type="Proteomes" id="UP000594454">
    <property type="component" value="Chromosome 2"/>
</dbReference>
<evidence type="ECO:0000256" key="1">
    <source>
        <dbReference type="ARBA" id="ARBA00023016"/>
    </source>
</evidence>
<dbReference type="GO" id="GO:0009408">
    <property type="term" value="P:response to heat"/>
    <property type="evidence" value="ECO:0007669"/>
    <property type="project" value="TreeGrafter"/>
</dbReference>
<dbReference type="PANTHER" id="PTHR45640">
    <property type="entry name" value="HEAT SHOCK PROTEIN HSP-12.2-RELATED"/>
    <property type="match status" value="1"/>
</dbReference>
<protein>
    <recommendedName>
        <fullName evidence="5">SHSP domain-containing protein</fullName>
    </recommendedName>
</protein>
<dbReference type="OrthoDB" id="1431247at2759"/>
<dbReference type="InterPro" id="IPR002068">
    <property type="entry name" value="A-crystallin/Hsp20_dom"/>
</dbReference>
<organism evidence="6 7">
    <name type="scientific">Hermetia illucens</name>
    <name type="common">Black soldier fly</name>
    <dbReference type="NCBI Taxonomy" id="343691"/>
    <lineage>
        <taxon>Eukaryota</taxon>
        <taxon>Metazoa</taxon>
        <taxon>Ecdysozoa</taxon>
        <taxon>Arthropoda</taxon>
        <taxon>Hexapoda</taxon>
        <taxon>Insecta</taxon>
        <taxon>Pterygota</taxon>
        <taxon>Neoptera</taxon>
        <taxon>Endopterygota</taxon>
        <taxon>Diptera</taxon>
        <taxon>Brachycera</taxon>
        <taxon>Stratiomyomorpha</taxon>
        <taxon>Stratiomyidae</taxon>
        <taxon>Hermetiinae</taxon>
        <taxon>Hermetia</taxon>
    </lineage>
</organism>
<dbReference type="GO" id="GO:0042026">
    <property type="term" value="P:protein refolding"/>
    <property type="evidence" value="ECO:0007669"/>
    <property type="project" value="TreeGrafter"/>
</dbReference>
<accession>A0A7R8YSM7</accession>
<dbReference type="GO" id="GO:0005737">
    <property type="term" value="C:cytoplasm"/>
    <property type="evidence" value="ECO:0007669"/>
    <property type="project" value="TreeGrafter"/>
</dbReference>
<evidence type="ECO:0000313" key="6">
    <source>
        <dbReference type="EMBL" id="CAD7082740.1"/>
    </source>
</evidence>
<dbReference type="PROSITE" id="PS01031">
    <property type="entry name" value="SHSP"/>
    <property type="match status" value="1"/>
</dbReference>
<feature type="compositionally biased region" description="Basic and acidic residues" evidence="4">
    <location>
        <begin position="163"/>
        <end position="187"/>
    </location>
</feature>
<reference evidence="6 7" key="1">
    <citation type="submission" date="2020-11" db="EMBL/GenBank/DDBJ databases">
        <authorList>
            <person name="Wallbank WR R."/>
            <person name="Pardo Diaz C."/>
            <person name="Kozak K."/>
            <person name="Martin S."/>
            <person name="Jiggins C."/>
            <person name="Moest M."/>
            <person name="Warren A I."/>
            <person name="Generalovic N T."/>
            <person name="Byers J.R.P. K."/>
            <person name="Montejo-Kovacevich G."/>
            <person name="Yen C E."/>
        </authorList>
    </citation>
    <scope>NUCLEOTIDE SEQUENCE [LARGE SCALE GENOMIC DNA]</scope>
</reference>
<dbReference type="AlphaFoldDB" id="A0A7R8YSM7"/>
<dbReference type="Gene3D" id="2.60.40.790">
    <property type="match status" value="1"/>
</dbReference>
<evidence type="ECO:0000259" key="5">
    <source>
        <dbReference type="PROSITE" id="PS01031"/>
    </source>
</evidence>
<name>A0A7R8YSM7_HERIL</name>
<evidence type="ECO:0000256" key="3">
    <source>
        <dbReference type="RuleBase" id="RU003616"/>
    </source>
</evidence>
<evidence type="ECO:0000256" key="4">
    <source>
        <dbReference type="SAM" id="MobiDB-lite"/>
    </source>
</evidence>
<dbReference type="EMBL" id="LR899010">
    <property type="protein sequence ID" value="CAD7082740.1"/>
    <property type="molecule type" value="Genomic_DNA"/>
</dbReference>